<dbReference type="Gene3D" id="1.10.10.10">
    <property type="entry name" value="Winged helix-like DNA-binding domain superfamily/Winged helix DNA-binding domain"/>
    <property type="match status" value="1"/>
</dbReference>
<keyword evidence="4" id="KW-1185">Reference proteome</keyword>
<organism evidence="3 4">
    <name type="scientific">Ornithinimicrobium cryptoxanthini</name>
    <dbReference type="NCBI Taxonomy" id="2934161"/>
    <lineage>
        <taxon>Bacteria</taxon>
        <taxon>Bacillati</taxon>
        <taxon>Actinomycetota</taxon>
        <taxon>Actinomycetes</taxon>
        <taxon>Micrococcales</taxon>
        <taxon>Ornithinimicrobiaceae</taxon>
        <taxon>Ornithinimicrobium</taxon>
    </lineage>
</organism>
<dbReference type="SUPFAM" id="SSF46785">
    <property type="entry name" value="Winged helix' DNA-binding domain"/>
    <property type="match status" value="1"/>
</dbReference>
<sequence>MDYGAVPSTPPISDPERIRALAHPVRLELLDLLGDVEDATATECAEHTGESVASCSFHLRQLARYGYIERAQSRGREKPWRIVKGGYDLRPRQDLPGSTTAVAEVAALHMLRETERVHRYLGQLDRESSAWVKAATVTSSSFWATADEAAQLSEELRALTERFAGRSEDPSLRPDGTRQVRLFGTVNPDPASQAPAHATGDQQ</sequence>
<dbReference type="EMBL" id="CP099490">
    <property type="protein sequence ID" value="USQ75461.1"/>
    <property type="molecule type" value="Genomic_DNA"/>
</dbReference>
<dbReference type="RefSeq" id="WP_252619879.1">
    <property type="nucleotide sequence ID" value="NZ_CP099490.1"/>
</dbReference>
<protein>
    <submittedName>
        <fullName evidence="3">Winged helix-turn-helix domain-containing protein</fullName>
    </submittedName>
</protein>
<dbReference type="Pfam" id="PF12840">
    <property type="entry name" value="HTH_20"/>
    <property type="match status" value="1"/>
</dbReference>
<gene>
    <name evidence="3" type="ORF">NF557_12650</name>
</gene>
<evidence type="ECO:0000259" key="2">
    <source>
        <dbReference type="SMART" id="SM00418"/>
    </source>
</evidence>
<evidence type="ECO:0000313" key="4">
    <source>
        <dbReference type="Proteomes" id="UP001056535"/>
    </source>
</evidence>
<proteinExistence type="predicted"/>
<reference evidence="3" key="1">
    <citation type="submission" date="2022-06" db="EMBL/GenBank/DDBJ databases">
        <title>Ornithinimicrobium JY.X270.</title>
        <authorList>
            <person name="Huang Y."/>
        </authorList>
    </citation>
    <scope>NUCLEOTIDE SEQUENCE</scope>
    <source>
        <strain evidence="3">JY.X270</strain>
    </source>
</reference>
<dbReference type="SMART" id="SM00418">
    <property type="entry name" value="HTH_ARSR"/>
    <property type="match status" value="1"/>
</dbReference>
<name>A0ABY4YFA9_9MICO</name>
<feature type="domain" description="HTH arsR-type" evidence="2">
    <location>
        <begin position="16"/>
        <end position="94"/>
    </location>
</feature>
<dbReference type="InterPro" id="IPR036390">
    <property type="entry name" value="WH_DNA-bd_sf"/>
</dbReference>
<dbReference type="InterPro" id="IPR011991">
    <property type="entry name" value="ArsR-like_HTH"/>
</dbReference>
<dbReference type="InterPro" id="IPR036388">
    <property type="entry name" value="WH-like_DNA-bd_sf"/>
</dbReference>
<feature type="compositionally biased region" description="Basic and acidic residues" evidence="1">
    <location>
        <begin position="165"/>
        <end position="178"/>
    </location>
</feature>
<dbReference type="CDD" id="cd00090">
    <property type="entry name" value="HTH_ARSR"/>
    <property type="match status" value="1"/>
</dbReference>
<feature type="region of interest" description="Disordered" evidence="1">
    <location>
        <begin position="165"/>
        <end position="203"/>
    </location>
</feature>
<dbReference type="Proteomes" id="UP001056535">
    <property type="component" value="Chromosome"/>
</dbReference>
<dbReference type="InterPro" id="IPR001845">
    <property type="entry name" value="HTH_ArsR_DNA-bd_dom"/>
</dbReference>
<evidence type="ECO:0000313" key="3">
    <source>
        <dbReference type="EMBL" id="USQ75461.1"/>
    </source>
</evidence>
<accession>A0ABY4YFA9</accession>
<evidence type="ECO:0000256" key="1">
    <source>
        <dbReference type="SAM" id="MobiDB-lite"/>
    </source>
</evidence>